<keyword evidence="2" id="KW-1185">Reference proteome</keyword>
<comment type="caution">
    <text evidence="1">The sequence shown here is derived from an EMBL/GenBank/DDBJ whole genome shotgun (WGS) entry which is preliminary data.</text>
</comment>
<dbReference type="InterPro" id="IPR023577">
    <property type="entry name" value="CYTH_domain"/>
</dbReference>
<gene>
    <name evidence="1" type="ORF">BCR15_03315</name>
</gene>
<dbReference type="PANTHER" id="PTHR39339">
    <property type="entry name" value="SLR1444 PROTEIN"/>
    <property type="match status" value="1"/>
</dbReference>
<dbReference type="InterPro" id="IPR038186">
    <property type="entry name" value="CHAD_dom_sf"/>
</dbReference>
<organism evidence="1 2">
    <name type="scientific">Tessaracoccus lapidicaptus</name>
    <dbReference type="NCBI Taxonomy" id="1427523"/>
    <lineage>
        <taxon>Bacteria</taxon>
        <taxon>Bacillati</taxon>
        <taxon>Actinomycetota</taxon>
        <taxon>Actinomycetes</taxon>
        <taxon>Propionibacteriales</taxon>
        <taxon>Propionibacteriaceae</taxon>
        <taxon>Tessaracoccus</taxon>
    </lineage>
</organism>
<dbReference type="EMBL" id="MBQD01000020">
    <property type="protein sequence ID" value="OCL34726.1"/>
    <property type="molecule type" value="Genomic_DNA"/>
</dbReference>
<dbReference type="Pfam" id="PF05235">
    <property type="entry name" value="CHAD"/>
    <property type="match status" value="1"/>
</dbReference>
<dbReference type="InterPro" id="IPR007899">
    <property type="entry name" value="CHAD_dom"/>
</dbReference>
<dbReference type="SMART" id="SM00880">
    <property type="entry name" value="CHAD"/>
    <property type="match status" value="1"/>
</dbReference>
<dbReference type="SMART" id="SM01118">
    <property type="entry name" value="CYTH"/>
    <property type="match status" value="1"/>
</dbReference>
<dbReference type="Gene3D" id="1.40.20.10">
    <property type="entry name" value="CHAD domain"/>
    <property type="match status" value="1"/>
</dbReference>
<dbReference type="SUPFAM" id="SSF55154">
    <property type="entry name" value="CYTH-like phosphatases"/>
    <property type="match status" value="1"/>
</dbReference>
<protein>
    <submittedName>
        <fullName evidence="1">Uncharacterized protein</fullName>
    </submittedName>
</protein>
<dbReference type="InterPro" id="IPR033469">
    <property type="entry name" value="CYTH-like_dom_sf"/>
</dbReference>
<name>A0A1C0AN31_9ACTN</name>
<sequence length="495" mass="53957">MADAGRSIEVALERERKYELPPRARLRLSELGSVSPTRRLRLSAEYLDTPELDLFRRGITLRRRRGGDDDGWHLKTPADGGHRVEHRMPGAACERVPAALREVVAEAVGERPILPLLRLRTTRTATELFDDTGRARAEISVDEVRATLLLPPGGRSHWIEAELELASDEPAATLDLLDAELRRQGLMPARHSSKAGRVLRTMHPADADRSAVGTARAAVCRELGRLQHLEPAVLRDEPESVHDARVALRRLRSLLGAYGRLLGSADDVRALRVELRWAGLRLSPARDLEVMGELLAGVLGQLPEESRDRASALWEQALAARTEEARGDCATALATRRWDALHARITALILARPGHVDETAGLDALRRLAAVPLGRAARRYARALRTPSIGAWHEVRKAAKAARYALEAIAHHPDATAADRAAHETWKAIAGSLGEVQDVAVVRAALPGFASETSDADVIADVDAHLAARAAADLAEADHLLSGAVRALRDFRPGR</sequence>
<dbReference type="PROSITE" id="PS51707">
    <property type="entry name" value="CYTH"/>
    <property type="match status" value="1"/>
</dbReference>
<dbReference type="PANTHER" id="PTHR39339:SF1">
    <property type="entry name" value="CHAD DOMAIN-CONTAINING PROTEIN"/>
    <property type="match status" value="1"/>
</dbReference>
<evidence type="ECO:0000313" key="2">
    <source>
        <dbReference type="Proteomes" id="UP000093501"/>
    </source>
</evidence>
<dbReference type="PROSITE" id="PS51708">
    <property type="entry name" value="CHAD"/>
    <property type="match status" value="1"/>
</dbReference>
<dbReference type="AlphaFoldDB" id="A0A1C0AN31"/>
<dbReference type="Gene3D" id="2.40.320.10">
    <property type="entry name" value="Hypothetical Protein Pfu-838710-001"/>
    <property type="match status" value="1"/>
</dbReference>
<dbReference type="CDD" id="cd07374">
    <property type="entry name" value="CYTH-like_Pase"/>
    <property type="match status" value="1"/>
</dbReference>
<evidence type="ECO:0000313" key="1">
    <source>
        <dbReference type="EMBL" id="OCL34726.1"/>
    </source>
</evidence>
<reference evidence="2" key="1">
    <citation type="submission" date="2016-07" db="EMBL/GenBank/DDBJ databases">
        <authorList>
            <person name="Florea S."/>
            <person name="Webb J.S."/>
            <person name="Jaromczyk J."/>
            <person name="Schardl C.L."/>
        </authorList>
    </citation>
    <scope>NUCLEOTIDE SEQUENCE [LARGE SCALE GENOMIC DNA]</scope>
    <source>
        <strain evidence="2">IPBSL-7</strain>
    </source>
</reference>
<proteinExistence type="predicted"/>
<dbReference type="RefSeq" id="WP_068751408.1">
    <property type="nucleotide sequence ID" value="NZ_LR214441.1"/>
</dbReference>
<dbReference type="Pfam" id="PF01928">
    <property type="entry name" value="CYTH"/>
    <property type="match status" value="1"/>
</dbReference>
<accession>A0A1C0AN31</accession>
<dbReference type="Proteomes" id="UP000093501">
    <property type="component" value="Unassembled WGS sequence"/>
</dbReference>